<keyword evidence="2" id="KW-0812">Transmembrane</keyword>
<keyword evidence="2" id="KW-0472">Membrane</keyword>
<evidence type="ECO:0000313" key="3">
    <source>
        <dbReference type="EMBL" id="RKN82856.1"/>
    </source>
</evidence>
<feature type="coiled-coil region" evidence="1">
    <location>
        <begin position="10"/>
        <end position="47"/>
    </location>
</feature>
<accession>A0A3B0CHG3</accession>
<dbReference type="AlphaFoldDB" id="A0A3B0CHG3"/>
<proteinExistence type="predicted"/>
<protein>
    <submittedName>
        <fullName evidence="3">Uncharacterized protein</fullName>
    </submittedName>
</protein>
<dbReference type="OrthoDB" id="1449890at2"/>
<keyword evidence="2" id="KW-1133">Transmembrane helix</keyword>
<dbReference type="RefSeq" id="WP_120710047.1">
    <property type="nucleotide sequence ID" value="NZ_RBCJ01000001.1"/>
</dbReference>
<evidence type="ECO:0000313" key="4">
    <source>
        <dbReference type="Proteomes" id="UP000276603"/>
    </source>
</evidence>
<feature type="transmembrane region" description="Helical" evidence="2">
    <location>
        <begin position="84"/>
        <end position="105"/>
    </location>
</feature>
<gene>
    <name evidence="3" type="ORF">D7Z94_03175</name>
</gene>
<dbReference type="InterPro" id="IPR046617">
    <property type="entry name" value="DUF6730"/>
</dbReference>
<sequence length="160" mass="18716">MGYKKLDEVMELLTDELDGFNRSIDRLKQLTENVDNIQIEATSYEIQKIIREHLEKEKRDMESIDWNTDTIRKAVINAKVIPRALFWLMTAIWTVSIVSICYLGFRVSRLDSIREKSFEAGRKEVLTSLKGYFDLNPGLYEAYEAWRLKGTKVDSTKTKK</sequence>
<reference evidence="3 4" key="1">
    <citation type="submission" date="2018-10" db="EMBL/GenBank/DDBJ databases">
        <title>Ulvibacterium marinum gen. nov., sp. nov., a novel marine bacterium of the family Flavobacteriaceae, isolated from a culture of the green alga Ulva prolifera.</title>
        <authorList>
            <person name="Zhang Z."/>
        </authorList>
    </citation>
    <scope>NUCLEOTIDE SEQUENCE [LARGE SCALE GENOMIC DNA]</scope>
    <source>
        <strain evidence="3 4">CCMM003</strain>
    </source>
</reference>
<dbReference type="Proteomes" id="UP000276603">
    <property type="component" value="Unassembled WGS sequence"/>
</dbReference>
<keyword evidence="4" id="KW-1185">Reference proteome</keyword>
<dbReference type="EMBL" id="RBCJ01000001">
    <property type="protein sequence ID" value="RKN82856.1"/>
    <property type="molecule type" value="Genomic_DNA"/>
</dbReference>
<evidence type="ECO:0000256" key="2">
    <source>
        <dbReference type="SAM" id="Phobius"/>
    </source>
</evidence>
<name>A0A3B0CHG3_9FLAO</name>
<dbReference type="Pfam" id="PF20503">
    <property type="entry name" value="DUF6730"/>
    <property type="match status" value="1"/>
</dbReference>
<evidence type="ECO:0000256" key="1">
    <source>
        <dbReference type="SAM" id="Coils"/>
    </source>
</evidence>
<comment type="caution">
    <text evidence="3">The sequence shown here is derived from an EMBL/GenBank/DDBJ whole genome shotgun (WGS) entry which is preliminary data.</text>
</comment>
<keyword evidence="1" id="KW-0175">Coiled coil</keyword>
<organism evidence="3 4">
    <name type="scientific">Ulvibacterium marinum</name>
    <dbReference type="NCBI Taxonomy" id="2419782"/>
    <lineage>
        <taxon>Bacteria</taxon>
        <taxon>Pseudomonadati</taxon>
        <taxon>Bacteroidota</taxon>
        <taxon>Flavobacteriia</taxon>
        <taxon>Flavobacteriales</taxon>
        <taxon>Flavobacteriaceae</taxon>
        <taxon>Ulvibacterium</taxon>
    </lineage>
</organism>